<dbReference type="GO" id="GO:0015940">
    <property type="term" value="P:pantothenate biosynthetic process"/>
    <property type="evidence" value="ECO:0007669"/>
    <property type="project" value="UniProtKB-UniPathway"/>
</dbReference>
<comment type="pathway">
    <text evidence="2 11">Cofactor biosynthesis; (R)-pantothenate biosynthesis; (R)-pantoate from 3-methyl-2-oxobutanoate: step 2/2.</text>
</comment>
<keyword evidence="15" id="KW-1185">Reference proteome</keyword>
<evidence type="ECO:0000256" key="11">
    <source>
        <dbReference type="RuleBase" id="RU362068"/>
    </source>
</evidence>
<comment type="catalytic activity">
    <reaction evidence="10 11">
        <text>(R)-pantoate + NADP(+) = 2-dehydropantoate + NADPH + H(+)</text>
        <dbReference type="Rhea" id="RHEA:16233"/>
        <dbReference type="ChEBI" id="CHEBI:11561"/>
        <dbReference type="ChEBI" id="CHEBI:15378"/>
        <dbReference type="ChEBI" id="CHEBI:15980"/>
        <dbReference type="ChEBI" id="CHEBI:57783"/>
        <dbReference type="ChEBI" id="CHEBI:58349"/>
        <dbReference type="EC" id="1.1.1.169"/>
    </reaction>
</comment>
<dbReference type="EMBL" id="QPJW01000001">
    <property type="protein sequence ID" value="RCX22809.1"/>
    <property type="molecule type" value="Genomic_DNA"/>
</dbReference>
<dbReference type="NCBIfam" id="TIGR00745">
    <property type="entry name" value="apbA_panE"/>
    <property type="match status" value="1"/>
</dbReference>
<comment type="function">
    <text evidence="1 11">Catalyzes the NADPH-dependent reduction of ketopantoate into pantoic acid.</text>
</comment>
<evidence type="ECO:0000259" key="13">
    <source>
        <dbReference type="Pfam" id="PF08546"/>
    </source>
</evidence>
<dbReference type="FunFam" id="1.10.1040.10:FF:000017">
    <property type="entry name" value="2-dehydropantoate 2-reductase"/>
    <property type="match status" value="1"/>
</dbReference>
<accession>A0A369BMH7</accession>
<comment type="caution">
    <text evidence="14">The sequence shown here is derived from an EMBL/GenBank/DDBJ whole genome shotgun (WGS) entry which is preliminary data.</text>
</comment>
<dbReference type="InterPro" id="IPR050838">
    <property type="entry name" value="Ketopantoate_reductase"/>
</dbReference>
<evidence type="ECO:0000256" key="10">
    <source>
        <dbReference type="ARBA" id="ARBA00048793"/>
    </source>
</evidence>
<feature type="domain" description="Ketopantoate reductase C-terminal" evidence="13">
    <location>
        <begin position="203"/>
        <end position="324"/>
    </location>
</feature>
<dbReference type="Pfam" id="PF02558">
    <property type="entry name" value="ApbA"/>
    <property type="match status" value="1"/>
</dbReference>
<evidence type="ECO:0000256" key="3">
    <source>
        <dbReference type="ARBA" id="ARBA00007870"/>
    </source>
</evidence>
<evidence type="ECO:0000256" key="6">
    <source>
        <dbReference type="ARBA" id="ARBA00022655"/>
    </source>
</evidence>
<keyword evidence="8 11" id="KW-0560">Oxidoreductase</keyword>
<organism evidence="14 15">
    <name type="scientific">Fontibacillus phaseoli</name>
    <dbReference type="NCBI Taxonomy" id="1416533"/>
    <lineage>
        <taxon>Bacteria</taxon>
        <taxon>Bacillati</taxon>
        <taxon>Bacillota</taxon>
        <taxon>Bacilli</taxon>
        <taxon>Bacillales</taxon>
        <taxon>Paenibacillaceae</taxon>
        <taxon>Fontibacillus</taxon>
    </lineage>
</organism>
<dbReference type="PANTHER" id="PTHR43765">
    <property type="entry name" value="2-DEHYDROPANTOATE 2-REDUCTASE-RELATED"/>
    <property type="match status" value="1"/>
</dbReference>
<proteinExistence type="inferred from homology"/>
<dbReference type="AlphaFoldDB" id="A0A369BMH7"/>
<keyword evidence="7 11" id="KW-0521">NADP</keyword>
<protein>
    <recommendedName>
        <fullName evidence="5 11">2-dehydropantoate 2-reductase</fullName>
        <ecNumber evidence="4 11">1.1.1.169</ecNumber>
    </recommendedName>
    <alternativeName>
        <fullName evidence="9 11">Ketopantoate reductase</fullName>
    </alternativeName>
</protein>
<evidence type="ECO:0000256" key="8">
    <source>
        <dbReference type="ARBA" id="ARBA00023002"/>
    </source>
</evidence>
<dbReference type="GO" id="GO:0008677">
    <property type="term" value="F:2-dehydropantoate 2-reductase activity"/>
    <property type="evidence" value="ECO:0007669"/>
    <property type="project" value="UniProtKB-EC"/>
</dbReference>
<evidence type="ECO:0000256" key="2">
    <source>
        <dbReference type="ARBA" id="ARBA00004994"/>
    </source>
</evidence>
<evidence type="ECO:0000256" key="5">
    <source>
        <dbReference type="ARBA" id="ARBA00019465"/>
    </source>
</evidence>
<dbReference type="InterPro" id="IPR013328">
    <property type="entry name" value="6PGD_dom2"/>
</dbReference>
<dbReference type="SUPFAM" id="SSF48179">
    <property type="entry name" value="6-phosphogluconate dehydrogenase C-terminal domain-like"/>
    <property type="match status" value="1"/>
</dbReference>
<keyword evidence="6 11" id="KW-0566">Pantothenate biosynthesis</keyword>
<dbReference type="EC" id="1.1.1.169" evidence="4 11"/>
<name>A0A369BMH7_9BACL</name>
<reference evidence="14 15" key="1">
    <citation type="submission" date="2018-07" db="EMBL/GenBank/DDBJ databases">
        <title>Genomic Encyclopedia of Type Strains, Phase III (KMG-III): the genomes of soil and plant-associated and newly described type strains.</title>
        <authorList>
            <person name="Whitman W."/>
        </authorList>
    </citation>
    <scope>NUCLEOTIDE SEQUENCE [LARGE SCALE GENOMIC DNA]</scope>
    <source>
        <strain evidence="14 15">CECT 8333</strain>
    </source>
</reference>
<sequence>MKIDIIGAGALGMLFGGMLAGAGEQVAFWTRTPEQAEMLNREGFEVEGPKESKFFIDSGSFAAHTLHQAAEHGRDRAPDWILLTVKQRHIDDRLLKAMGEIMGPKTKIACYQNGVGHLEKIKTAFPDRYLYAVVTTEGAKRTSGGNVKRAGLGKTEVGIPVSAGLKKREQGSLAELDRIGRENAESLILGLEKAGFAVFLSNDIDKEIYRKLLINAVINPLTALLRIPNGELLARNERTDLMRQLCDEGVAVYQAYGISVDPDMYGTIAAVCHSTAANTSSMLKDVLEGSPTEVDFINGRLVEMARKVNLHIPGHETLWRLISAL</sequence>
<dbReference type="Proteomes" id="UP000253090">
    <property type="component" value="Unassembled WGS sequence"/>
</dbReference>
<evidence type="ECO:0000313" key="14">
    <source>
        <dbReference type="EMBL" id="RCX22809.1"/>
    </source>
</evidence>
<dbReference type="Gene3D" id="1.10.1040.10">
    <property type="entry name" value="N-(1-d-carboxylethyl)-l-norvaline Dehydrogenase, domain 2"/>
    <property type="match status" value="1"/>
</dbReference>
<evidence type="ECO:0000313" key="15">
    <source>
        <dbReference type="Proteomes" id="UP000253090"/>
    </source>
</evidence>
<dbReference type="GO" id="GO:0050661">
    <property type="term" value="F:NADP binding"/>
    <property type="evidence" value="ECO:0007669"/>
    <property type="project" value="TreeGrafter"/>
</dbReference>
<gene>
    <name evidence="14" type="ORF">DFP94_101394</name>
</gene>
<dbReference type="InterPro" id="IPR013752">
    <property type="entry name" value="KPA_reductase"/>
</dbReference>
<evidence type="ECO:0000256" key="7">
    <source>
        <dbReference type="ARBA" id="ARBA00022857"/>
    </source>
</evidence>
<dbReference type="InterPro" id="IPR013332">
    <property type="entry name" value="KPR_N"/>
</dbReference>
<evidence type="ECO:0000256" key="4">
    <source>
        <dbReference type="ARBA" id="ARBA00013014"/>
    </source>
</evidence>
<evidence type="ECO:0000259" key="12">
    <source>
        <dbReference type="Pfam" id="PF02558"/>
    </source>
</evidence>
<dbReference type="Pfam" id="PF08546">
    <property type="entry name" value="ApbA_C"/>
    <property type="match status" value="1"/>
</dbReference>
<dbReference type="OrthoDB" id="9800163at2"/>
<dbReference type="Gene3D" id="3.40.50.720">
    <property type="entry name" value="NAD(P)-binding Rossmann-like Domain"/>
    <property type="match status" value="1"/>
</dbReference>
<comment type="similarity">
    <text evidence="3 11">Belongs to the ketopantoate reductase family.</text>
</comment>
<dbReference type="InterPro" id="IPR008927">
    <property type="entry name" value="6-PGluconate_DH-like_C_sf"/>
</dbReference>
<dbReference type="InterPro" id="IPR003710">
    <property type="entry name" value="ApbA"/>
</dbReference>
<dbReference type="SUPFAM" id="SSF51735">
    <property type="entry name" value="NAD(P)-binding Rossmann-fold domains"/>
    <property type="match status" value="1"/>
</dbReference>
<dbReference type="InterPro" id="IPR036291">
    <property type="entry name" value="NAD(P)-bd_dom_sf"/>
</dbReference>
<feature type="domain" description="Ketopantoate reductase N-terminal" evidence="12">
    <location>
        <begin position="4"/>
        <end position="158"/>
    </location>
</feature>
<dbReference type="UniPathway" id="UPA00028">
    <property type="reaction ID" value="UER00004"/>
</dbReference>
<dbReference type="RefSeq" id="WP_114494762.1">
    <property type="nucleotide sequence ID" value="NZ_QPJW01000001.1"/>
</dbReference>
<dbReference type="GO" id="GO:0005737">
    <property type="term" value="C:cytoplasm"/>
    <property type="evidence" value="ECO:0007669"/>
    <property type="project" value="TreeGrafter"/>
</dbReference>
<dbReference type="PANTHER" id="PTHR43765:SF2">
    <property type="entry name" value="2-DEHYDROPANTOATE 2-REDUCTASE"/>
    <property type="match status" value="1"/>
</dbReference>
<evidence type="ECO:0000256" key="9">
    <source>
        <dbReference type="ARBA" id="ARBA00032024"/>
    </source>
</evidence>
<evidence type="ECO:0000256" key="1">
    <source>
        <dbReference type="ARBA" id="ARBA00002919"/>
    </source>
</evidence>